<accession>A0A418WBC7</accession>
<dbReference type="Gene3D" id="3.40.630.30">
    <property type="match status" value="1"/>
</dbReference>
<dbReference type="PANTHER" id="PTHR43877">
    <property type="entry name" value="AMINOALKYLPHOSPHONATE N-ACETYLTRANSFERASE-RELATED-RELATED"/>
    <property type="match status" value="1"/>
</dbReference>
<organism evidence="4 5">
    <name type="scientific">Oleomonas cavernae</name>
    <dbReference type="NCBI Taxonomy" id="2320859"/>
    <lineage>
        <taxon>Bacteria</taxon>
        <taxon>Pseudomonadati</taxon>
        <taxon>Pseudomonadota</taxon>
        <taxon>Alphaproteobacteria</taxon>
        <taxon>Acetobacterales</taxon>
        <taxon>Acetobacteraceae</taxon>
        <taxon>Oleomonas</taxon>
    </lineage>
</organism>
<dbReference type="CDD" id="cd04301">
    <property type="entry name" value="NAT_SF"/>
    <property type="match status" value="1"/>
</dbReference>
<dbReference type="AlphaFoldDB" id="A0A418WBC7"/>
<dbReference type="InterPro" id="IPR050832">
    <property type="entry name" value="Bact_Acetyltransf"/>
</dbReference>
<evidence type="ECO:0000313" key="4">
    <source>
        <dbReference type="EMBL" id="RJF87238.1"/>
    </source>
</evidence>
<protein>
    <submittedName>
        <fullName evidence="4">GNAT family N-acetyltransferase</fullName>
    </submittedName>
</protein>
<name>A0A418WBC7_9PROT</name>
<dbReference type="Pfam" id="PF00583">
    <property type="entry name" value="Acetyltransf_1"/>
    <property type="match status" value="1"/>
</dbReference>
<evidence type="ECO:0000256" key="2">
    <source>
        <dbReference type="ARBA" id="ARBA00023315"/>
    </source>
</evidence>
<dbReference type="EMBL" id="QYUK01000011">
    <property type="protein sequence ID" value="RJF87238.1"/>
    <property type="molecule type" value="Genomic_DNA"/>
</dbReference>
<dbReference type="SUPFAM" id="SSF55729">
    <property type="entry name" value="Acyl-CoA N-acyltransferases (Nat)"/>
    <property type="match status" value="1"/>
</dbReference>
<reference evidence="4 5" key="1">
    <citation type="submission" date="2018-09" db="EMBL/GenBank/DDBJ databases">
        <authorList>
            <person name="Zhu H."/>
        </authorList>
    </citation>
    <scope>NUCLEOTIDE SEQUENCE [LARGE SCALE GENOMIC DNA]</scope>
    <source>
        <strain evidence="4 5">K1W22B-8</strain>
    </source>
</reference>
<comment type="caution">
    <text evidence="4">The sequence shown here is derived from an EMBL/GenBank/DDBJ whole genome shotgun (WGS) entry which is preliminary data.</text>
</comment>
<sequence>MTRPVFEARTDDEVRALFPVVVQLRQHLTGPEDLATRVSGMRAGGFRLVWTADEAGVPVAVAGFRVYETLYAGLKLYVDDLVTTEARRGKGDGTVLMAWLVAEARRLGCSELDLDSGVQRAGAHAFYFARGMHVSSFHFRLKV</sequence>
<feature type="domain" description="N-acetyltransferase" evidence="3">
    <location>
        <begin position="1"/>
        <end position="143"/>
    </location>
</feature>
<keyword evidence="5" id="KW-1185">Reference proteome</keyword>
<keyword evidence="2" id="KW-0012">Acyltransferase</keyword>
<proteinExistence type="predicted"/>
<gene>
    <name evidence="4" type="ORF">D3874_09510</name>
</gene>
<dbReference type="InterPro" id="IPR016181">
    <property type="entry name" value="Acyl_CoA_acyltransferase"/>
</dbReference>
<dbReference type="Proteomes" id="UP000284605">
    <property type="component" value="Unassembled WGS sequence"/>
</dbReference>
<dbReference type="OrthoDB" id="9799601at2"/>
<dbReference type="RefSeq" id="WP_119777880.1">
    <property type="nucleotide sequence ID" value="NZ_QYUK01000011.1"/>
</dbReference>
<dbReference type="GO" id="GO:0016747">
    <property type="term" value="F:acyltransferase activity, transferring groups other than amino-acyl groups"/>
    <property type="evidence" value="ECO:0007669"/>
    <property type="project" value="InterPro"/>
</dbReference>
<evidence type="ECO:0000313" key="5">
    <source>
        <dbReference type="Proteomes" id="UP000284605"/>
    </source>
</evidence>
<dbReference type="PROSITE" id="PS51186">
    <property type="entry name" value="GNAT"/>
    <property type="match status" value="1"/>
</dbReference>
<evidence type="ECO:0000259" key="3">
    <source>
        <dbReference type="PROSITE" id="PS51186"/>
    </source>
</evidence>
<dbReference type="InterPro" id="IPR000182">
    <property type="entry name" value="GNAT_dom"/>
</dbReference>
<keyword evidence="1 4" id="KW-0808">Transferase</keyword>
<evidence type="ECO:0000256" key="1">
    <source>
        <dbReference type="ARBA" id="ARBA00022679"/>
    </source>
</evidence>